<keyword evidence="1" id="KW-0521">NADP</keyword>
<dbReference type="RefSeq" id="WP_345504516.1">
    <property type="nucleotide sequence ID" value="NZ_BAABLO010000012.1"/>
</dbReference>
<dbReference type="InterPro" id="IPR013154">
    <property type="entry name" value="ADH-like_N"/>
</dbReference>
<dbReference type="InterPro" id="IPR011032">
    <property type="entry name" value="GroES-like_sf"/>
</dbReference>
<dbReference type="CDD" id="cd05289">
    <property type="entry name" value="MDR_like_2"/>
    <property type="match status" value="1"/>
</dbReference>
<dbReference type="Pfam" id="PF13602">
    <property type="entry name" value="ADH_zinc_N_2"/>
    <property type="match status" value="1"/>
</dbReference>
<dbReference type="Proteomes" id="UP001500556">
    <property type="component" value="Unassembled WGS sequence"/>
</dbReference>
<sequence length="301" mass="30848">MRALQFTTYGGPEQLAWAEAPEPHAGPGQVRVAVRAASVNPIDWKMLSGAMAQDERPERPVLLGFDAAGVVDEVGDRVDGVAVGDEVFGRGSGTQAELAVLDAWATRPEGVDWAVVAAAGVAGETSERGLRLLGVESGTTLFVDGGAGGVGAVAVQMAVTRGATVVASASEANHPLLRDLGATPVLYGDGVVERVMDAAGGQVDAVFDVAGKTPAEDLVRLVRDPAQVVSIANFGAAAAGARVTGGGDDSKPVEALELTASLLAEGRLEIPVRTFPFEEAAEAYRISQSGHVRGKLVLVHP</sequence>
<dbReference type="SUPFAM" id="SSF50129">
    <property type="entry name" value="GroES-like"/>
    <property type="match status" value="1"/>
</dbReference>
<evidence type="ECO:0000313" key="3">
    <source>
        <dbReference type="EMBL" id="GAA4728838.1"/>
    </source>
</evidence>
<dbReference type="PANTHER" id="PTHR44154">
    <property type="entry name" value="QUINONE OXIDOREDUCTASE"/>
    <property type="match status" value="1"/>
</dbReference>
<reference evidence="4" key="1">
    <citation type="journal article" date="2019" name="Int. J. Syst. Evol. Microbiol.">
        <title>The Global Catalogue of Microorganisms (GCM) 10K type strain sequencing project: providing services to taxonomists for standard genome sequencing and annotation.</title>
        <authorList>
            <consortium name="The Broad Institute Genomics Platform"/>
            <consortium name="The Broad Institute Genome Sequencing Center for Infectious Disease"/>
            <person name="Wu L."/>
            <person name="Ma J."/>
        </authorList>
    </citation>
    <scope>NUCLEOTIDE SEQUENCE [LARGE SCALE GENOMIC DNA]</scope>
    <source>
        <strain evidence="4">JCM 18961</strain>
    </source>
</reference>
<dbReference type="SMART" id="SM00829">
    <property type="entry name" value="PKS_ER"/>
    <property type="match status" value="1"/>
</dbReference>
<dbReference type="InterPro" id="IPR051603">
    <property type="entry name" value="Zinc-ADH_QOR/CCCR"/>
</dbReference>
<protein>
    <submittedName>
        <fullName evidence="3">NADP-dependent oxidoreductase</fullName>
    </submittedName>
</protein>
<organism evidence="3 4">
    <name type="scientific">Pedococcus ginsenosidimutans</name>
    <dbReference type="NCBI Taxonomy" id="490570"/>
    <lineage>
        <taxon>Bacteria</taxon>
        <taxon>Bacillati</taxon>
        <taxon>Actinomycetota</taxon>
        <taxon>Actinomycetes</taxon>
        <taxon>Micrococcales</taxon>
        <taxon>Intrasporangiaceae</taxon>
        <taxon>Pedococcus</taxon>
    </lineage>
</organism>
<dbReference type="Gene3D" id="3.40.50.720">
    <property type="entry name" value="NAD(P)-binding Rossmann-like Domain"/>
    <property type="match status" value="1"/>
</dbReference>
<dbReference type="SUPFAM" id="SSF51735">
    <property type="entry name" value="NAD(P)-binding Rossmann-fold domains"/>
    <property type="match status" value="1"/>
</dbReference>
<keyword evidence="4" id="KW-1185">Reference proteome</keyword>
<dbReference type="PANTHER" id="PTHR44154:SF1">
    <property type="entry name" value="QUINONE OXIDOREDUCTASE"/>
    <property type="match status" value="1"/>
</dbReference>
<dbReference type="EMBL" id="BAABLO010000012">
    <property type="protein sequence ID" value="GAA4728838.1"/>
    <property type="molecule type" value="Genomic_DNA"/>
</dbReference>
<evidence type="ECO:0000313" key="4">
    <source>
        <dbReference type="Proteomes" id="UP001500556"/>
    </source>
</evidence>
<gene>
    <name evidence="3" type="ORF">GCM10025782_29550</name>
</gene>
<evidence type="ECO:0000256" key="1">
    <source>
        <dbReference type="ARBA" id="ARBA00022857"/>
    </source>
</evidence>
<dbReference type="InterPro" id="IPR020843">
    <property type="entry name" value="ER"/>
</dbReference>
<evidence type="ECO:0000259" key="2">
    <source>
        <dbReference type="SMART" id="SM00829"/>
    </source>
</evidence>
<dbReference type="Gene3D" id="3.90.180.10">
    <property type="entry name" value="Medium-chain alcohol dehydrogenases, catalytic domain"/>
    <property type="match status" value="1"/>
</dbReference>
<dbReference type="Pfam" id="PF08240">
    <property type="entry name" value="ADH_N"/>
    <property type="match status" value="1"/>
</dbReference>
<accession>A0ABP8YHB2</accession>
<dbReference type="InterPro" id="IPR036291">
    <property type="entry name" value="NAD(P)-bd_dom_sf"/>
</dbReference>
<comment type="caution">
    <text evidence="3">The sequence shown here is derived from an EMBL/GenBank/DDBJ whole genome shotgun (WGS) entry which is preliminary data.</text>
</comment>
<feature type="domain" description="Enoyl reductase (ER)" evidence="2">
    <location>
        <begin position="10"/>
        <end position="298"/>
    </location>
</feature>
<name>A0ABP8YHB2_9MICO</name>
<proteinExistence type="predicted"/>